<gene>
    <name evidence="1" type="ORF">GORHZ_145_00010</name>
</gene>
<dbReference type="AlphaFoldDB" id="K6WDD9"/>
<proteinExistence type="predicted"/>
<name>K6WDD9_9ACTN</name>
<comment type="caution">
    <text evidence="1">The sequence shown here is derived from an EMBL/GenBank/DDBJ whole genome shotgun (WGS) entry which is preliminary data.</text>
</comment>
<accession>K6WDD9</accession>
<organism evidence="1 2">
    <name type="scientific">Gordonia rhizosphera NBRC 16068</name>
    <dbReference type="NCBI Taxonomy" id="1108045"/>
    <lineage>
        <taxon>Bacteria</taxon>
        <taxon>Bacillati</taxon>
        <taxon>Actinomycetota</taxon>
        <taxon>Actinomycetes</taxon>
        <taxon>Mycobacteriales</taxon>
        <taxon>Gordoniaceae</taxon>
        <taxon>Gordonia</taxon>
    </lineage>
</organism>
<dbReference type="EMBL" id="BAHC01000145">
    <property type="protein sequence ID" value="GAB91746.1"/>
    <property type="molecule type" value="Genomic_DNA"/>
</dbReference>
<protein>
    <submittedName>
        <fullName evidence="1">Uncharacterized protein</fullName>
    </submittedName>
</protein>
<reference evidence="1 2" key="1">
    <citation type="submission" date="2012-08" db="EMBL/GenBank/DDBJ databases">
        <title>Whole genome shotgun sequence of Gordonia rhizosphera NBRC 16068.</title>
        <authorList>
            <person name="Takarada H."/>
            <person name="Isaki S."/>
            <person name="Hosoyama A."/>
            <person name="Tsuchikane K."/>
            <person name="Katsumata H."/>
            <person name="Baba S."/>
            <person name="Ohji S."/>
            <person name="Yamazaki S."/>
            <person name="Fujita N."/>
        </authorList>
    </citation>
    <scope>NUCLEOTIDE SEQUENCE [LARGE SCALE GENOMIC DNA]</scope>
    <source>
        <strain evidence="1 2">NBRC 16068</strain>
    </source>
</reference>
<dbReference type="Proteomes" id="UP000008363">
    <property type="component" value="Unassembled WGS sequence"/>
</dbReference>
<evidence type="ECO:0000313" key="1">
    <source>
        <dbReference type="EMBL" id="GAB91746.1"/>
    </source>
</evidence>
<evidence type="ECO:0000313" key="2">
    <source>
        <dbReference type="Proteomes" id="UP000008363"/>
    </source>
</evidence>
<sequence>MCASSTCSATERPDLASVAVIAETRNPGTNVRHSATQFGTTLVGATTRKRVSRLASTARATSARVCTVFPNPMSSARIPPSPFFHRNVNQFRPSCW</sequence>
<keyword evidence="2" id="KW-1185">Reference proteome</keyword>